<evidence type="ECO:0000256" key="2">
    <source>
        <dbReference type="ARBA" id="ARBA00022603"/>
    </source>
</evidence>
<dbReference type="PROSITE" id="PS51918">
    <property type="entry name" value="RADICAL_SAM"/>
    <property type="match status" value="1"/>
</dbReference>
<keyword evidence="3" id="KW-0808">Transferase</keyword>
<dbReference type="GO" id="GO:0003824">
    <property type="term" value="F:catalytic activity"/>
    <property type="evidence" value="ECO:0007669"/>
    <property type="project" value="InterPro"/>
</dbReference>
<evidence type="ECO:0000259" key="8">
    <source>
        <dbReference type="PROSITE" id="PS51918"/>
    </source>
</evidence>
<dbReference type="PANTHER" id="PTHR43409:SF7">
    <property type="entry name" value="BLL1977 PROTEIN"/>
    <property type="match status" value="1"/>
</dbReference>
<reference evidence="9" key="2">
    <citation type="submission" date="2023-01" db="EMBL/GenBank/DDBJ databases">
        <authorList>
            <person name="Sun Q."/>
            <person name="Evtushenko L."/>
        </authorList>
    </citation>
    <scope>NUCLEOTIDE SEQUENCE</scope>
    <source>
        <strain evidence="9">VKM Ac-1321</strain>
    </source>
</reference>
<evidence type="ECO:0000256" key="3">
    <source>
        <dbReference type="ARBA" id="ARBA00022679"/>
    </source>
</evidence>
<dbReference type="CDD" id="cd01335">
    <property type="entry name" value="Radical_SAM"/>
    <property type="match status" value="1"/>
</dbReference>
<dbReference type="EMBL" id="BSFP01000003">
    <property type="protein sequence ID" value="GLK99223.1"/>
    <property type="molecule type" value="Genomic_DNA"/>
</dbReference>
<keyword evidence="6" id="KW-0408">Iron</keyword>
<dbReference type="InterPro" id="IPR058240">
    <property type="entry name" value="rSAM_sf"/>
</dbReference>
<dbReference type="RefSeq" id="WP_271188883.1">
    <property type="nucleotide sequence ID" value="NZ_BSFP01000003.1"/>
</dbReference>
<keyword evidence="2" id="KW-0489">Methyltransferase</keyword>
<evidence type="ECO:0000256" key="6">
    <source>
        <dbReference type="ARBA" id="ARBA00023004"/>
    </source>
</evidence>
<dbReference type="GO" id="GO:0046872">
    <property type="term" value="F:metal ion binding"/>
    <property type="evidence" value="ECO:0007669"/>
    <property type="project" value="UniProtKB-KW"/>
</dbReference>
<comment type="caution">
    <text evidence="9">The sequence shown here is derived from an EMBL/GenBank/DDBJ whole genome shotgun (WGS) entry which is preliminary data.</text>
</comment>
<accession>A0A9W6KEG9</accession>
<dbReference type="Pfam" id="PF04055">
    <property type="entry name" value="Radical_SAM"/>
    <property type="match status" value="1"/>
</dbReference>
<evidence type="ECO:0000313" key="9">
    <source>
        <dbReference type="EMBL" id="GLK99223.1"/>
    </source>
</evidence>
<dbReference type="GO" id="GO:0051539">
    <property type="term" value="F:4 iron, 4 sulfur cluster binding"/>
    <property type="evidence" value="ECO:0007669"/>
    <property type="project" value="UniProtKB-KW"/>
</dbReference>
<keyword evidence="4" id="KW-0949">S-adenosyl-L-methionine</keyword>
<evidence type="ECO:0000256" key="4">
    <source>
        <dbReference type="ARBA" id="ARBA00022691"/>
    </source>
</evidence>
<sequence>MATHSQSATKTKSVLVLAGEGPYFKNSTYYHRTMFDSGATYPLAAEYPAHPLSGLRLTDLQYHDSTGPNPLLRPKRGAVPHLTSYTLESILLAAQWPFEIFDLLDVWDLSREPAGRHDVVFLSTTFICDNRTLARALHWIRERLPAATVVLGGQYSNLKYDRIMHMYPDVDIIVRGDGEDAIPLLLPALDGRGDLDEVPNLVVRTGPATYRQTAFRYIDLEEHPSPGFGDLQRTVVPYESMRGCPFSCRFCSFPMASPKWRYKSAEKIAADWARYHKVNGATHIRAMDSTFTVPPRRMRELLDLLPAVDVTWEAYTRANVITSRDTIERFADAHCATLSIGFESMSPKSLDLMHKQVRAEHNRQAHAALSDGPVKYRCSFMVGYPGEAPEDYELTHEFLTGEYTGHFMLSVFSMTDETMPVWQDAQRLDIQIDDLEDPDSGWKHIGMDHTTARQLHRRTLDEVRLRNDRAVLLLWQSDYHTPLIPGLSVKENLWAEKLVERLGMLPVDIPDPRDRVDAAAAILGSLERLGVRHSHPSWTDGQERRRD</sequence>
<name>A0A9W6KEG9_9ACTN</name>
<organism evidence="9 10">
    <name type="scientific">Dactylosporangium matsuzakiense</name>
    <dbReference type="NCBI Taxonomy" id="53360"/>
    <lineage>
        <taxon>Bacteria</taxon>
        <taxon>Bacillati</taxon>
        <taxon>Actinomycetota</taxon>
        <taxon>Actinomycetes</taxon>
        <taxon>Micromonosporales</taxon>
        <taxon>Micromonosporaceae</taxon>
        <taxon>Dactylosporangium</taxon>
    </lineage>
</organism>
<protein>
    <recommendedName>
        <fullName evidence="8">Radical SAM core domain-containing protein</fullName>
    </recommendedName>
</protein>
<dbReference type="InterPro" id="IPR034466">
    <property type="entry name" value="Methyltransferase_Class_B"/>
</dbReference>
<reference evidence="9" key="1">
    <citation type="journal article" date="2014" name="Int. J. Syst. Evol. Microbiol.">
        <title>Complete genome sequence of Corynebacterium casei LMG S-19264T (=DSM 44701T), isolated from a smear-ripened cheese.</title>
        <authorList>
            <consortium name="US DOE Joint Genome Institute (JGI-PGF)"/>
            <person name="Walter F."/>
            <person name="Albersmeier A."/>
            <person name="Kalinowski J."/>
            <person name="Ruckert C."/>
        </authorList>
    </citation>
    <scope>NUCLEOTIDE SEQUENCE</scope>
    <source>
        <strain evidence="9">VKM Ac-1321</strain>
    </source>
</reference>
<evidence type="ECO:0000256" key="1">
    <source>
        <dbReference type="ARBA" id="ARBA00001966"/>
    </source>
</evidence>
<keyword evidence="7" id="KW-0411">Iron-sulfur</keyword>
<dbReference type="SFLD" id="SFLDG01082">
    <property type="entry name" value="B12-binding_domain_containing"/>
    <property type="match status" value="1"/>
</dbReference>
<keyword evidence="5" id="KW-0479">Metal-binding</keyword>
<keyword evidence="10" id="KW-1185">Reference proteome</keyword>
<dbReference type="InterPro" id="IPR007197">
    <property type="entry name" value="rSAM"/>
</dbReference>
<dbReference type="Gene3D" id="3.40.50.280">
    <property type="entry name" value="Cobalamin-binding domain"/>
    <property type="match status" value="1"/>
</dbReference>
<dbReference type="SFLD" id="SFLDS00029">
    <property type="entry name" value="Radical_SAM"/>
    <property type="match status" value="1"/>
</dbReference>
<dbReference type="SUPFAM" id="SSF102114">
    <property type="entry name" value="Radical SAM enzymes"/>
    <property type="match status" value="1"/>
</dbReference>
<dbReference type="Gene3D" id="3.80.30.20">
    <property type="entry name" value="tm_1862 like domain"/>
    <property type="match status" value="1"/>
</dbReference>
<dbReference type="Proteomes" id="UP001143480">
    <property type="component" value="Unassembled WGS sequence"/>
</dbReference>
<comment type="cofactor">
    <cofactor evidence="1">
        <name>[4Fe-4S] cluster</name>
        <dbReference type="ChEBI" id="CHEBI:49883"/>
    </cofactor>
</comment>
<dbReference type="AlphaFoldDB" id="A0A9W6KEG9"/>
<evidence type="ECO:0000256" key="7">
    <source>
        <dbReference type="ARBA" id="ARBA00023014"/>
    </source>
</evidence>
<dbReference type="InterPro" id="IPR006638">
    <property type="entry name" value="Elp3/MiaA/NifB-like_rSAM"/>
</dbReference>
<proteinExistence type="predicted"/>
<dbReference type="SFLD" id="SFLDG01123">
    <property type="entry name" value="methyltransferase_(Class_B)"/>
    <property type="match status" value="1"/>
</dbReference>
<gene>
    <name evidence="9" type="ORF">GCM10017581_009640</name>
</gene>
<dbReference type="InterPro" id="IPR023404">
    <property type="entry name" value="rSAM_horseshoe"/>
</dbReference>
<evidence type="ECO:0000313" key="10">
    <source>
        <dbReference type="Proteomes" id="UP001143480"/>
    </source>
</evidence>
<dbReference type="SMART" id="SM00729">
    <property type="entry name" value="Elp3"/>
    <property type="match status" value="1"/>
</dbReference>
<evidence type="ECO:0000256" key="5">
    <source>
        <dbReference type="ARBA" id="ARBA00022723"/>
    </source>
</evidence>
<dbReference type="InterPro" id="IPR051198">
    <property type="entry name" value="BchE-like"/>
</dbReference>
<feature type="domain" description="Radical SAM core" evidence="8">
    <location>
        <begin position="230"/>
        <end position="448"/>
    </location>
</feature>
<dbReference type="PANTHER" id="PTHR43409">
    <property type="entry name" value="ANAEROBIC MAGNESIUM-PROTOPORPHYRIN IX MONOMETHYL ESTER CYCLASE-RELATED"/>
    <property type="match status" value="1"/>
</dbReference>